<dbReference type="SUPFAM" id="SSF53474">
    <property type="entry name" value="alpha/beta-Hydrolases"/>
    <property type="match status" value="1"/>
</dbReference>
<dbReference type="GO" id="GO:0000139">
    <property type="term" value="C:Golgi membrane"/>
    <property type="evidence" value="ECO:0000318"/>
    <property type="project" value="GO_Central"/>
</dbReference>
<keyword evidence="7" id="KW-0333">Golgi apparatus</keyword>
<evidence type="ECO:0000256" key="11">
    <source>
        <dbReference type="ARBA" id="ARBA00049507"/>
    </source>
</evidence>
<keyword evidence="17" id="KW-1185">Reference proteome</keyword>
<keyword evidence="6 14" id="KW-1133">Transmembrane helix</keyword>
<evidence type="ECO:0000256" key="2">
    <source>
        <dbReference type="ARBA" id="ARBA00004653"/>
    </source>
</evidence>
<dbReference type="InterPro" id="IPR029058">
    <property type="entry name" value="AB_hydrolase_fold"/>
</dbReference>
<dbReference type="Pfam" id="PF20434">
    <property type="entry name" value="BD-FAE"/>
    <property type="match status" value="1"/>
</dbReference>
<feature type="compositionally biased region" description="Low complexity" evidence="13">
    <location>
        <begin position="16"/>
        <end position="29"/>
    </location>
</feature>
<dbReference type="Gramene" id="OQU78487">
    <property type="protein sequence ID" value="OQU78487"/>
    <property type="gene ID" value="SORBI_3009G242600"/>
</dbReference>
<evidence type="ECO:0000256" key="8">
    <source>
        <dbReference type="ARBA" id="ARBA00023136"/>
    </source>
</evidence>
<dbReference type="PROSITE" id="PS00122">
    <property type="entry name" value="CARBOXYLESTERASE_B_1"/>
    <property type="match status" value="1"/>
</dbReference>
<feature type="region of interest" description="Disordered" evidence="13">
    <location>
        <begin position="1"/>
        <end position="56"/>
    </location>
</feature>
<dbReference type="Proteomes" id="UP000000768">
    <property type="component" value="Chromosome 9"/>
</dbReference>
<dbReference type="GO" id="GO:0010296">
    <property type="term" value="F:prenylcysteine methylesterase activity"/>
    <property type="evidence" value="ECO:0000318"/>
    <property type="project" value="GO_Central"/>
</dbReference>
<gene>
    <name evidence="16" type="ORF">SORBI_3009G242600</name>
</gene>
<evidence type="ECO:0000256" key="10">
    <source>
        <dbReference type="ARBA" id="ARBA00038928"/>
    </source>
</evidence>
<dbReference type="InterPro" id="IPR019826">
    <property type="entry name" value="Carboxylesterase_B_AS"/>
</dbReference>
<dbReference type="STRING" id="4558.A0A1Z5R414"/>
<organism evidence="16 17">
    <name type="scientific">Sorghum bicolor</name>
    <name type="common">Sorghum</name>
    <name type="synonym">Sorghum vulgare</name>
    <dbReference type="NCBI Taxonomy" id="4558"/>
    <lineage>
        <taxon>Eukaryota</taxon>
        <taxon>Viridiplantae</taxon>
        <taxon>Streptophyta</taxon>
        <taxon>Embryophyta</taxon>
        <taxon>Tracheophyta</taxon>
        <taxon>Spermatophyta</taxon>
        <taxon>Magnoliopsida</taxon>
        <taxon>Liliopsida</taxon>
        <taxon>Poales</taxon>
        <taxon>Poaceae</taxon>
        <taxon>PACMAD clade</taxon>
        <taxon>Panicoideae</taxon>
        <taxon>Andropogonodae</taxon>
        <taxon>Andropogoneae</taxon>
        <taxon>Sorghinae</taxon>
        <taxon>Sorghum</taxon>
    </lineage>
</organism>
<feature type="transmembrane region" description="Helical" evidence="14">
    <location>
        <begin position="68"/>
        <end position="86"/>
    </location>
</feature>
<feature type="domain" description="BD-FAE-like" evidence="15">
    <location>
        <begin position="133"/>
        <end position="339"/>
    </location>
</feature>
<comment type="subcellular location">
    <subcellularLocation>
        <location evidence="1">Endoplasmic reticulum membrane</location>
    </subcellularLocation>
    <subcellularLocation>
        <location evidence="2">Golgi apparatus membrane</location>
        <topology evidence="2">Multi-pass membrane protein</topology>
    </subcellularLocation>
</comment>
<evidence type="ECO:0000256" key="6">
    <source>
        <dbReference type="ARBA" id="ARBA00022989"/>
    </source>
</evidence>
<evidence type="ECO:0000313" key="17">
    <source>
        <dbReference type="Proteomes" id="UP000000768"/>
    </source>
</evidence>
<evidence type="ECO:0000259" key="15">
    <source>
        <dbReference type="Pfam" id="PF20434"/>
    </source>
</evidence>
<dbReference type="InterPro" id="IPR049492">
    <property type="entry name" value="BD-FAE-like_dom"/>
</dbReference>
<reference evidence="17" key="2">
    <citation type="journal article" date="2018" name="Plant J.">
        <title>The Sorghum bicolor reference genome: improved assembly, gene annotations, a transcriptome atlas, and signatures of genome organization.</title>
        <authorList>
            <person name="McCormick R.F."/>
            <person name="Truong S.K."/>
            <person name="Sreedasyam A."/>
            <person name="Jenkins J."/>
            <person name="Shu S."/>
            <person name="Sims D."/>
            <person name="Kennedy M."/>
            <person name="Amirebrahimi M."/>
            <person name="Weers B.D."/>
            <person name="McKinley B."/>
            <person name="Mattison A."/>
            <person name="Morishige D.T."/>
            <person name="Grimwood J."/>
            <person name="Schmutz J."/>
            <person name="Mullet J.E."/>
        </authorList>
    </citation>
    <scope>NUCLEOTIDE SEQUENCE [LARGE SCALE GENOMIC DNA]</scope>
    <source>
        <strain evidence="17">cv. BTx623</strain>
    </source>
</reference>
<dbReference type="FunCoup" id="A0A1Z5R414">
    <property type="interactions" value="59"/>
</dbReference>
<evidence type="ECO:0000256" key="3">
    <source>
        <dbReference type="ARBA" id="ARBA00022692"/>
    </source>
</evidence>
<evidence type="ECO:0000256" key="4">
    <source>
        <dbReference type="ARBA" id="ARBA00022801"/>
    </source>
</evidence>
<evidence type="ECO:0000313" key="16">
    <source>
        <dbReference type="EMBL" id="OQU78487.1"/>
    </source>
</evidence>
<proteinExistence type="inferred from homology"/>
<dbReference type="GO" id="GO:0005789">
    <property type="term" value="C:endoplasmic reticulum membrane"/>
    <property type="evidence" value="ECO:0000318"/>
    <property type="project" value="GO_Central"/>
</dbReference>
<evidence type="ECO:0000256" key="7">
    <source>
        <dbReference type="ARBA" id="ARBA00023034"/>
    </source>
</evidence>
<protein>
    <recommendedName>
        <fullName evidence="10">protein-S-isoprenylcysteine alpha-carbonyl methylesterase</fullName>
        <ecNumber evidence="10">3.1.1.n2</ecNumber>
    </recommendedName>
</protein>
<comment type="catalytic activity">
    <reaction evidence="11">
        <text>[protein]-C-terminal S-[(2E,6E)-farnesyl]-L-cysteine methyl ester + H2O = [protein]-C-terminal S-[(2E,6E)-farnesyl]-L-cysteine + methanol + H(+)</text>
        <dbReference type="Rhea" id="RHEA:48520"/>
        <dbReference type="Rhea" id="RHEA-COMP:12125"/>
        <dbReference type="Rhea" id="RHEA-COMP:12126"/>
        <dbReference type="ChEBI" id="CHEBI:15377"/>
        <dbReference type="ChEBI" id="CHEBI:15378"/>
        <dbReference type="ChEBI" id="CHEBI:17790"/>
        <dbReference type="ChEBI" id="CHEBI:90510"/>
        <dbReference type="ChEBI" id="CHEBI:90511"/>
        <dbReference type="EC" id="3.1.1.n2"/>
    </reaction>
</comment>
<keyword evidence="3 14" id="KW-0812">Transmembrane</keyword>
<feature type="transmembrane region" description="Helical" evidence="14">
    <location>
        <begin position="93"/>
        <end position="114"/>
    </location>
</feature>
<accession>A0A1Z5R414</accession>
<evidence type="ECO:0000256" key="12">
    <source>
        <dbReference type="ARBA" id="ARBA00054962"/>
    </source>
</evidence>
<feature type="transmembrane region" description="Helical" evidence="14">
    <location>
        <begin position="147"/>
        <end position="167"/>
    </location>
</feature>
<dbReference type="AlphaFoldDB" id="A0A1Z5R414"/>
<evidence type="ECO:0000256" key="1">
    <source>
        <dbReference type="ARBA" id="ARBA00004586"/>
    </source>
</evidence>
<dbReference type="EC" id="3.1.1.n2" evidence="10"/>
<sequence>MQHASDHPAGGGGSAEGEAFVPRGGPQQGLRRRTGPVPLDYSSPRSGRAGDGRRSTFREDVGHAAAETYLVTGLAFTLLGYLGVGYRWISQLIALLVYAVLLMPGFIKVGYYYFFSSQVIRSVVYGEQPRNRLDLYMPRDNSKSSPVVAFVTGGAWIIGYKAWGALLGRRLAERGIIVACIDYRNFPQGTISDMVTDASEAISFICKNVVSFGGDPDKIYLMGQSAGAHIAACALLEQAVKESKGESTYWNLAQIKAYFGLSGGYNIQNLVDHFHERGLYRSIFLSIMEGEESLPRFSPEIVAKKLSAETISLLPQIVLLHGTADYSIPSSASATFADVLKQAGGKVELQLYEGKTHTDVFLQDPLRGGRDKMLEDVLSVIHVDDASAREKAASAPTPERLVYEWQIKLARQISPF</sequence>
<name>A0A1Z5R414_SORBI</name>
<evidence type="ECO:0000256" key="9">
    <source>
        <dbReference type="ARBA" id="ARBA00038028"/>
    </source>
</evidence>
<keyword evidence="5" id="KW-0256">Endoplasmic reticulum</keyword>
<dbReference type="PANTHER" id="PTHR48081:SF33">
    <property type="entry name" value="KYNURENINE FORMAMIDASE"/>
    <property type="match status" value="1"/>
</dbReference>
<keyword evidence="8 14" id="KW-0472">Membrane</keyword>
<evidence type="ECO:0000256" key="5">
    <source>
        <dbReference type="ARBA" id="ARBA00022824"/>
    </source>
</evidence>
<evidence type="ECO:0000256" key="13">
    <source>
        <dbReference type="SAM" id="MobiDB-lite"/>
    </source>
</evidence>
<keyword evidence="4" id="KW-0378">Hydrolase</keyword>
<dbReference type="InParanoid" id="A0A1Z5R414"/>
<reference evidence="16 17" key="1">
    <citation type="journal article" date="2009" name="Nature">
        <title>The Sorghum bicolor genome and the diversification of grasses.</title>
        <authorList>
            <person name="Paterson A.H."/>
            <person name="Bowers J.E."/>
            <person name="Bruggmann R."/>
            <person name="Dubchak I."/>
            <person name="Grimwood J."/>
            <person name="Gundlach H."/>
            <person name="Haberer G."/>
            <person name="Hellsten U."/>
            <person name="Mitros T."/>
            <person name="Poliakov A."/>
            <person name="Schmutz J."/>
            <person name="Spannagl M."/>
            <person name="Tang H."/>
            <person name="Wang X."/>
            <person name="Wicker T."/>
            <person name="Bharti A.K."/>
            <person name="Chapman J."/>
            <person name="Feltus F.A."/>
            <person name="Gowik U."/>
            <person name="Grigoriev I.V."/>
            <person name="Lyons E."/>
            <person name="Maher C.A."/>
            <person name="Martis M."/>
            <person name="Narechania A."/>
            <person name="Otillar R.P."/>
            <person name="Penning B.W."/>
            <person name="Salamov A.A."/>
            <person name="Wang Y."/>
            <person name="Zhang L."/>
            <person name="Carpita N.C."/>
            <person name="Freeling M."/>
            <person name="Gingle A.R."/>
            <person name="Hash C.T."/>
            <person name="Keller B."/>
            <person name="Klein P."/>
            <person name="Kresovich S."/>
            <person name="McCann M.C."/>
            <person name="Ming R."/>
            <person name="Peterson D.G."/>
            <person name="Mehboob-ur-Rahman"/>
            <person name="Ware D."/>
            <person name="Westhoff P."/>
            <person name="Mayer K.F."/>
            <person name="Messing J."/>
            <person name="Rokhsar D.S."/>
        </authorList>
    </citation>
    <scope>NUCLEOTIDE SEQUENCE [LARGE SCALE GENOMIC DNA]</scope>
    <source>
        <strain evidence="17">cv. BTx623</strain>
    </source>
</reference>
<dbReference type="PANTHER" id="PTHR48081">
    <property type="entry name" value="AB HYDROLASE SUPERFAMILY PROTEIN C4A8.06C"/>
    <property type="match status" value="1"/>
</dbReference>
<dbReference type="Gene3D" id="3.40.50.1820">
    <property type="entry name" value="alpha/beta hydrolase"/>
    <property type="match status" value="1"/>
</dbReference>
<dbReference type="InterPro" id="IPR050300">
    <property type="entry name" value="GDXG_lipolytic_enzyme"/>
</dbReference>
<evidence type="ECO:0000256" key="14">
    <source>
        <dbReference type="SAM" id="Phobius"/>
    </source>
</evidence>
<comment type="similarity">
    <text evidence="9">Belongs to the AB hydrolase superfamily. Isoprenylcysteine methylesterase family.</text>
</comment>
<dbReference type="ExpressionAtlas" id="A0A1Z5R414">
    <property type="expression patterns" value="baseline and differential"/>
</dbReference>
<comment type="function">
    <text evidence="12">Catalyzes the demethylation of isoprenylcysteine methylesters.</text>
</comment>
<dbReference type="FunFam" id="3.40.50.1820:FF:000084">
    <property type="entry name" value="Isoprenylcysteine alpha-carbonyl methylesterase ICME"/>
    <property type="match status" value="1"/>
</dbReference>
<dbReference type="EMBL" id="CM000768">
    <property type="protein sequence ID" value="OQU78487.1"/>
    <property type="molecule type" value="Genomic_DNA"/>
</dbReference>